<dbReference type="AlphaFoldDB" id="D2QDM7"/>
<dbReference type="PANTHER" id="PTHR32305">
    <property type="match status" value="1"/>
</dbReference>
<evidence type="ECO:0000313" key="4">
    <source>
        <dbReference type="EMBL" id="ADB38157.1"/>
    </source>
</evidence>
<protein>
    <submittedName>
        <fullName evidence="4">YD repeat protein</fullName>
    </submittedName>
</protein>
<dbReference type="KEGG" id="sli:Slin_2123"/>
<sequence>MNQLYQWLAIGCLLTTFLPSLAQTPGTNYTISRTYKQANISENLTGSGFTATAQQATSQVSYFDGLGKPIQQVMAFGAGSKADIVTLIEYDALQRPVQTFLPTPINANGGLLQANGDLKIKAKTYYTDVAKVSAPINTTAPIEVLATQTFYENTPLNRVTSQKAPGATGNSTQFHGVNAINDVKYFRSSAAGLASIQLVGTYEAGELTYVRTTDEAGGAVTQYLDRLNRIVLKRVLTSKNGLDVNLDTYYVYDEKSQLRAVLQPNYQNETDLNRNAFLYRYDEYGRLVEKKLPGSNASQMEYYITTDLPKSSTDGRGQKFYYLYDNLNRQTEMGLCKNGNCDTPEPLLKTYYDNYGFTPFRNYEAEPGLTGVAFANTPMVNRTNLKTGQAARVLLPNGDYGQWLQTVIYYDDKQRVIQTLRQLYGFSSNAFERVSLQLAFDGKPEQEWITQETGSVSYKLTKTFTYDHANRLSKINHILYEGGVQKKSYTHMEQLYNEVGQLATKSLHTGVQILGYKYTPRGWLGNNQTSTGQPFTLGLSYKANGNIDSLSWITKSYSGGMGLTYDKSSRLIGAVGSGNFGGYNESPINYDSNGNLESLTRKYNNTVIDQLSYQYHGNQLHRVNDDAQDNQSQAVKGFINGTNIDDELIYDGNGNLVRDFNRGVGSATTDGIYYNVQNLPRTVIRNGRTVLYTYDASGIKLKSEAPDNVNTYYAGMFEYKAENSLLRIGLEEGQLVKKDTNYLAHYYLRDHLGNVRSVLDEVGTVIQETEYYAFGLPIQRSGSDKNKYLYNGKEKQPETEWLDYGARMYDPSIGRWMVIDPLTEIFPSTSYYSYAVNNPTLFTDKYGLYAESSENIAVCPTCPSGEEYSKYRDSKSLYTYDKGTGVILNGDGKGATVTAKRIQPTEAPTFGWPWQADLPIGLSELQLGNKIEQVAKWDGTFRYPNSVLSQKEVDAKAIFRQPLIQKRPINILRNVALPRDLALKVAKGLKVAGGITMAMGVVDNISKGYAGNITWEHSATSIGIGAFGLVAGTFGAPVVLGAIAVGVVYSVYEDDLWHDYDKTNATNFVEKKE</sequence>
<keyword evidence="1" id="KW-0812">Transmembrane</keyword>
<dbReference type="InterPro" id="IPR050708">
    <property type="entry name" value="T6SS_VgrG/RHS"/>
</dbReference>
<keyword evidence="1" id="KW-1133">Transmembrane helix</keyword>
<organism evidence="4 5">
    <name type="scientific">Spirosoma linguale (strain ATCC 33905 / DSM 74 / LMG 10896 / Claus 1)</name>
    <dbReference type="NCBI Taxonomy" id="504472"/>
    <lineage>
        <taxon>Bacteria</taxon>
        <taxon>Pseudomonadati</taxon>
        <taxon>Bacteroidota</taxon>
        <taxon>Cytophagia</taxon>
        <taxon>Cytophagales</taxon>
        <taxon>Cytophagaceae</taxon>
        <taxon>Spirosoma</taxon>
    </lineage>
</organism>
<dbReference type="eggNOG" id="COG3209">
    <property type="taxonomic scope" value="Bacteria"/>
</dbReference>
<dbReference type="Pfam" id="PF20041">
    <property type="entry name" value="DUF6443"/>
    <property type="match status" value="1"/>
</dbReference>
<accession>D2QDM7</accession>
<dbReference type="Gene3D" id="2.180.10.10">
    <property type="entry name" value="RHS repeat-associated core"/>
    <property type="match status" value="1"/>
</dbReference>
<feature type="domain" description="DUF6443" evidence="3">
    <location>
        <begin position="49"/>
        <end position="168"/>
    </location>
</feature>
<evidence type="ECO:0000256" key="1">
    <source>
        <dbReference type="SAM" id="Phobius"/>
    </source>
</evidence>
<dbReference type="InterPro" id="IPR045619">
    <property type="entry name" value="DUF6443"/>
</dbReference>
<dbReference type="RefSeq" id="WP_012926703.1">
    <property type="nucleotide sequence ID" value="NC_013730.1"/>
</dbReference>
<keyword evidence="5" id="KW-1185">Reference proteome</keyword>
<dbReference type="EMBL" id="CP001769">
    <property type="protein sequence ID" value="ADB38157.1"/>
    <property type="molecule type" value="Genomic_DNA"/>
</dbReference>
<dbReference type="InterPro" id="IPR022385">
    <property type="entry name" value="Rhs_assc_core"/>
</dbReference>
<reference evidence="4 5" key="1">
    <citation type="journal article" date="2010" name="Stand. Genomic Sci.">
        <title>Complete genome sequence of Spirosoma linguale type strain (1).</title>
        <authorList>
            <person name="Lail K."/>
            <person name="Sikorski J."/>
            <person name="Saunders E."/>
            <person name="Lapidus A."/>
            <person name="Glavina Del Rio T."/>
            <person name="Copeland A."/>
            <person name="Tice H."/>
            <person name="Cheng J.-F."/>
            <person name="Lucas S."/>
            <person name="Nolan M."/>
            <person name="Bruce D."/>
            <person name="Goodwin L."/>
            <person name="Pitluck S."/>
            <person name="Ivanova N."/>
            <person name="Mavromatis K."/>
            <person name="Ovchinnikova G."/>
            <person name="Pati A."/>
            <person name="Chen A."/>
            <person name="Palaniappan K."/>
            <person name="Land M."/>
            <person name="Hauser L."/>
            <person name="Chang Y.-J."/>
            <person name="Jeffries C.D."/>
            <person name="Chain P."/>
            <person name="Brettin T."/>
            <person name="Detter J.C."/>
            <person name="Schuetze A."/>
            <person name="Rohde M."/>
            <person name="Tindall B.J."/>
            <person name="Goeker M."/>
            <person name="Bristow J."/>
            <person name="Eisen J.A."/>
            <person name="Markowitz V."/>
            <person name="Hugenholtz P."/>
            <person name="Kyrpides N.C."/>
            <person name="Klenk H.-P."/>
            <person name="Chen F."/>
        </authorList>
    </citation>
    <scope>NUCLEOTIDE SEQUENCE [LARGE SCALE GENOMIC DNA]</scope>
    <source>
        <strain evidence="5">ATCC 33905 / DSM 74 / LMG 10896 / Claus 1</strain>
    </source>
</reference>
<dbReference type="NCBIfam" id="TIGR03696">
    <property type="entry name" value="Rhs_assc_core"/>
    <property type="match status" value="1"/>
</dbReference>
<feature type="transmembrane region" description="Helical" evidence="1">
    <location>
        <begin position="1026"/>
        <end position="1052"/>
    </location>
</feature>
<keyword evidence="2" id="KW-0732">Signal</keyword>
<name>D2QDM7_SPILD</name>
<proteinExistence type="predicted"/>
<feature type="signal peptide" evidence="2">
    <location>
        <begin position="1"/>
        <end position="22"/>
    </location>
</feature>
<evidence type="ECO:0000256" key="2">
    <source>
        <dbReference type="SAM" id="SignalP"/>
    </source>
</evidence>
<gene>
    <name evidence="4" type="ordered locus">Slin_2123</name>
</gene>
<feature type="chain" id="PRO_5003033740" evidence="2">
    <location>
        <begin position="23"/>
        <end position="1073"/>
    </location>
</feature>
<evidence type="ECO:0000313" key="5">
    <source>
        <dbReference type="Proteomes" id="UP000002028"/>
    </source>
</evidence>
<evidence type="ECO:0000259" key="3">
    <source>
        <dbReference type="Pfam" id="PF20041"/>
    </source>
</evidence>
<dbReference type="HOGENOM" id="CLU_287273_0_0_10"/>
<dbReference type="Proteomes" id="UP000002028">
    <property type="component" value="Chromosome"/>
</dbReference>
<dbReference type="STRING" id="504472.Slin_2123"/>
<keyword evidence="1" id="KW-0472">Membrane</keyword>
<dbReference type="PANTHER" id="PTHR32305:SF15">
    <property type="entry name" value="PROTEIN RHSA-RELATED"/>
    <property type="match status" value="1"/>
</dbReference>